<evidence type="ECO:0000256" key="4">
    <source>
        <dbReference type="ARBA" id="ARBA00022801"/>
    </source>
</evidence>
<evidence type="ECO:0000256" key="6">
    <source>
        <dbReference type="ARBA" id="ARBA00052755"/>
    </source>
</evidence>
<dbReference type="STRING" id="857293.CAAU_1137"/>
<feature type="binding site" evidence="9">
    <location>
        <position position="265"/>
    </location>
    <ligand>
        <name>Zn(2+)</name>
        <dbReference type="ChEBI" id="CHEBI:29105"/>
        <note>catalytic</note>
    </ligand>
</feature>
<evidence type="ECO:0000256" key="1">
    <source>
        <dbReference type="ARBA" id="ARBA00022645"/>
    </source>
</evidence>
<dbReference type="GO" id="GO:0004181">
    <property type="term" value="F:metallocarboxypeptidase activity"/>
    <property type="evidence" value="ECO:0007669"/>
    <property type="project" value="UniProtKB-UniRule"/>
</dbReference>
<comment type="caution">
    <text evidence="11">The sequence shown here is derived from an EMBL/GenBank/DDBJ whole genome shotgun (WGS) entry which is preliminary data.</text>
</comment>
<evidence type="ECO:0000313" key="11">
    <source>
        <dbReference type="EMBL" id="CCJ33221.1"/>
    </source>
</evidence>
<comment type="cofactor">
    <cofactor evidence="9">
        <name>Zn(2+)</name>
        <dbReference type="ChEBI" id="CHEBI:29105"/>
    </cofactor>
    <text evidence="9">Binds 1 zinc ion per subunit.</text>
</comment>
<keyword evidence="3 8" id="KW-0479">Metal-binding</keyword>
<dbReference type="AlphaFoldDB" id="I7J4Y0"/>
<name>I7J4Y0_9CLOT</name>
<comment type="similarity">
    <text evidence="7 8">Belongs to the peptidase M32 family.</text>
</comment>
<protein>
    <recommendedName>
        <fullName evidence="8">Metal-dependent carboxypeptidase</fullName>
        <ecNumber evidence="8">3.4.17.19</ecNumber>
    </recommendedName>
</protein>
<evidence type="ECO:0000313" key="12">
    <source>
        <dbReference type="Proteomes" id="UP000007652"/>
    </source>
</evidence>
<dbReference type="RefSeq" id="WP_008908492.1">
    <property type="nucleotide sequence ID" value="NZ_CAKP01000065.1"/>
</dbReference>
<dbReference type="CDD" id="cd06460">
    <property type="entry name" value="M32_Taq"/>
    <property type="match status" value="1"/>
</dbReference>
<organism evidence="11 12">
    <name type="scientific">Caloramator australicus RC3</name>
    <dbReference type="NCBI Taxonomy" id="857293"/>
    <lineage>
        <taxon>Bacteria</taxon>
        <taxon>Bacillati</taxon>
        <taxon>Bacillota</taxon>
        <taxon>Clostridia</taxon>
        <taxon>Eubacteriales</taxon>
        <taxon>Clostridiaceae</taxon>
        <taxon>Caloramator</taxon>
    </lineage>
</organism>
<reference evidence="11 12" key="1">
    <citation type="journal article" date="2011" name="J. Bacteriol.">
        <title>Draft genome sequence of Caloramator australicus strain RC3T, a thermoanaerobe from the Great Artesian Basin of Australia.</title>
        <authorList>
            <person name="Ogg C.D."/>
            <person name="Patel B.K.C."/>
        </authorList>
    </citation>
    <scope>NUCLEOTIDE SEQUENCE [LARGE SCALE GENOMIC DNA]</scope>
    <source>
        <strain evidence="11 12">RC3</strain>
    </source>
</reference>
<evidence type="ECO:0000256" key="10">
    <source>
        <dbReference type="PIRSR" id="PIRSR006615-2"/>
    </source>
</evidence>
<accession>I7J4Y0</accession>
<evidence type="ECO:0000256" key="9">
    <source>
        <dbReference type="PIRSR" id="PIRSR006615-1"/>
    </source>
</evidence>
<keyword evidence="5 8" id="KW-0482">Metalloprotease</keyword>
<dbReference type="SUPFAM" id="SSF55486">
    <property type="entry name" value="Metalloproteases ('zincins'), catalytic domain"/>
    <property type="match status" value="1"/>
</dbReference>
<evidence type="ECO:0000256" key="5">
    <source>
        <dbReference type="ARBA" id="ARBA00023049"/>
    </source>
</evidence>
<dbReference type="EC" id="3.4.17.19" evidence="8"/>
<keyword evidence="4 8" id="KW-0378">Hydrolase</keyword>
<proteinExistence type="inferred from homology"/>
<dbReference type="PRINTS" id="PR00998">
    <property type="entry name" value="CRBOXYPTASET"/>
</dbReference>
<evidence type="ECO:0000256" key="2">
    <source>
        <dbReference type="ARBA" id="ARBA00022670"/>
    </source>
</evidence>
<dbReference type="eggNOG" id="COG2317">
    <property type="taxonomic scope" value="Bacteria"/>
</dbReference>
<comment type="function">
    <text evidence="8">Broad specificity carboxypetidase that releases amino acids sequentially from the C-terminus, including neutral, aromatic, polar and basic residues.</text>
</comment>
<dbReference type="OrthoDB" id="9772308at2"/>
<gene>
    <name evidence="11" type="ORF">CAAU_1137</name>
</gene>
<keyword evidence="1 8" id="KW-0121">Carboxypeptidase</keyword>
<dbReference type="GO" id="GO:0006508">
    <property type="term" value="P:proteolysis"/>
    <property type="evidence" value="ECO:0007669"/>
    <property type="project" value="UniProtKB-UniRule"/>
</dbReference>
<dbReference type="GO" id="GO:0008270">
    <property type="term" value="F:zinc ion binding"/>
    <property type="evidence" value="ECO:0007669"/>
    <property type="project" value="UniProtKB-ARBA"/>
</dbReference>
<evidence type="ECO:0000256" key="8">
    <source>
        <dbReference type="PIRNR" id="PIRNR006615"/>
    </source>
</evidence>
<dbReference type="InterPro" id="IPR001333">
    <property type="entry name" value="Peptidase_M32_Taq"/>
</dbReference>
<dbReference type="PANTHER" id="PTHR34217:SF1">
    <property type="entry name" value="CARBOXYPEPTIDASE 1"/>
    <property type="match status" value="1"/>
</dbReference>
<feature type="binding site" evidence="9">
    <location>
        <position position="269"/>
    </location>
    <ligand>
        <name>Zn(2+)</name>
        <dbReference type="ChEBI" id="CHEBI:29105"/>
        <note>catalytic</note>
    </ligand>
</feature>
<dbReference type="FunFam" id="1.10.1370.30:FF:000003">
    <property type="entry name" value="Thermostable carboxypeptidase 1"/>
    <property type="match status" value="1"/>
</dbReference>
<evidence type="ECO:0000256" key="3">
    <source>
        <dbReference type="ARBA" id="ARBA00022723"/>
    </source>
</evidence>
<dbReference type="Pfam" id="PF02074">
    <property type="entry name" value="Peptidase_M32"/>
    <property type="match status" value="1"/>
</dbReference>
<dbReference type="Gene3D" id="1.10.1370.30">
    <property type="match status" value="1"/>
</dbReference>
<dbReference type="PIRSF" id="PIRSF006615">
    <property type="entry name" value="Zn_crbxpep_Taq"/>
    <property type="match status" value="1"/>
</dbReference>
<keyword evidence="12" id="KW-1185">Reference proteome</keyword>
<dbReference type="PROSITE" id="PS52034">
    <property type="entry name" value="PEPTIDASE_M32"/>
    <property type="match status" value="1"/>
</dbReference>
<dbReference type="Proteomes" id="UP000007652">
    <property type="component" value="Unassembled WGS sequence"/>
</dbReference>
<evidence type="ECO:0000256" key="7">
    <source>
        <dbReference type="ARBA" id="ARBA00061580"/>
    </source>
</evidence>
<feature type="binding site" evidence="9">
    <location>
        <position position="295"/>
    </location>
    <ligand>
        <name>Zn(2+)</name>
        <dbReference type="ChEBI" id="CHEBI:29105"/>
        <note>catalytic</note>
    </ligand>
</feature>
<dbReference type="EMBL" id="CAKP01000065">
    <property type="protein sequence ID" value="CCJ33221.1"/>
    <property type="molecule type" value="Genomic_DNA"/>
</dbReference>
<comment type="catalytic activity">
    <reaction evidence="6 8">
        <text>Release of a C-terminal amino acid with broad specificity, except for -Pro.</text>
        <dbReference type="EC" id="3.4.17.19"/>
    </reaction>
</comment>
<keyword evidence="9" id="KW-0862">Zinc</keyword>
<keyword evidence="2 8" id="KW-0645">Protease</keyword>
<feature type="active site" description="Proton donor/acceptor" evidence="10">
    <location>
        <position position="266"/>
    </location>
</feature>
<sequence length="499" mass="58447">MSDLDAKKQELKEYLTKIEYLNSLLGLVHWDMRVNIPQNAVNYRGEVAGFLAGEHYKLITSDKVKEFIEYFSTCENLDEITSASIRKLKKEYDQTMKIPEKLYVEFVNLVSVAESVWEEAKKKGDFNLFKPYLEKIINYNKQFAELYGYKKKRYDALLDNYEMGMTEEELDRIFMPLKDAIINLLKKLKEANYEPKDHILKGHYPITKQREFARIIAEKLGYDLSSGRIDESAHPFTIELGVNDIRITTRYDEENFITGLLSNIHEMGHAIYEQNISQDLKGTLLMTGTSMGIHESQSRFYENIIGRSKEFWENIYPDVTNFFPELKRLSVDDIYDAVNSIKPSLIRVDADEITYSLHIIIRYEMEKLMMDEDIDVDELPKIWNQKYKDYLGVEVQNYSEGILQDVHWSGGMIGYFPSYALGNLYGAQILNKMLKDIPDLYERIENGDFLSIKSWLNQNIHRYGSLYTPSELIEKITGEKLNPEYFIKRCEKIVEAKLR</sequence>
<dbReference type="PANTHER" id="PTHR34217">
    <property type="entry name" value="METAL-DEPENDENT CARBOXYPEPTIDASE"/>
    <property type="match status" value="1"/>
</dbReference>